<dbReference type="PANTHER" id="PTHR31272:SF6">
    <property type="entry name" value="CYTOCHROME C-TYPE BIOGENESIS CCDA-LIKE CHLOROPLASTIC PROTEIN"/>
    <property type="match status" value="1"/>
</dbReference>
<organism evidence="12">
    <name type="scientific">Picocystis salinarum</name>
    <dbReference type="NCBI Taxonomy" id="88271"/>
    <lineage>
        <taxon>Eukaryota</taxon>
        <taxon>Viridiplantae</taxon>
        <taxon>Chlorophyta</taxon>
        <taxon>Picocystophyceae</taxon>
        <taxon>Picocystales</taxon>
        <taxon>Picocystaceae</taxon>
        <taxon>Picocystis</taxon>
    </lineage>
</organism>
<evidence type="ECO:0000256" key="8">
    <source>
        <dbReference type="ARBA" id="ARBA00022989"/>
    </source>
</evidence>
<accession>A0A7S3UAN2</accession>
<keyword evidence="5" id="KW-0934">Plastid</keyword>
<evidence type="ECO:0000256" key="1">
    <source>
        <dbReference type="ARBA" id="ARBA00004141"/>
    </source>
</evidence>
<keyword evidence="8 10" id="KW-1133">Transmembrane helix</keyword>
<keyword evidence="9 10" id="KW-0472">Membrane</keyword>
<keyword evidence="6 10" id="KW-0812">Transmembrane</keyword>
<dbReference type="Pfam" id="PF02683">
    <property type="entry name" value="DsbD_TM"/>
    <property type="match status" value="1"/>
</dbReference>
<keyword evidence="4" id="KW-0150">Chloroplast</keyword>
<evidence type="ECO:0000259" key="11">
    <source>
        <dbReference type="Pfam" id="PF02683"/>
    </source>
</evidence>
<comment type="similarity">
    <text evidence="3">Belongs to the DsbD family.</text>
</comment>
<evidence type="ECO:0000256" key="3">
    <source>
        <dbReference type="ARBA" id="ARBA00006143"/>
    </source>
</evidence>
<dbReference type="EMBL" id="HBIS01000233">
    <property type="protein sequence ID" value="CAE0606379.1"/>
    <property type="molecule type" value="Transcribed_RNA"/>
</dbReference>
<feature type="transmembrane region" description="Helical" evidence="10">
    <location>
        <begin position="142"/>
        <end position="166"/>
    </location>
</feature>
<keyword evidence="7" id="KW-0201">Cytochrome c-type biogenesis</keyword>
<dbReference type="InterPro" id="IPR051790">
    <property type="entry name" value="Cytochrome_c-biogenesis_DsbD"/>
</dbReference>
<dbReference type="InterPro" id="IPR003834">
    <property type="entry name" value="Cyt_c_assmbl_TM_dom"/>
</dbReference>
<sequence>MATMRVATGIAKPNGRWKGRRKHARKRLVVQASADTLLFEASRAADVLVNSQLSNVGPWTFFAAWTAGLLTSCSPCTLSVLPLTIGYIAGHADGGRGGTQGNEDSSVASDAVAFALGLATTMAAMGMFAAEVGKTYGQVGQGLPVVVSFLAIAMGLNLLEVLPLQLPSFGTDWDVNKTNLPPLLKSYAAGMVFALAASPCSTPVLATLLGYVATSQEPFTGGALLMSYSTGYVAPLLAAASATGALKQILELRKFSGWITPASGVLLLGGGTYSLLSRLLG</sequence>
<name>A0A7S3UAN2_9CHLO</name>
<evidence type="ECO:0000256" key="4">
    <source>
        <dbReference type="ARBA" id="ARBA00022528"/>
    </source>
</evidence>
<evidence type="ECO:0000313" key="12">
    <source>
        <dbReference type="EMBL" id="CAE0606379.1"/>
    </source>
</evidence>
<protein>
    <recommendedName>
        <fullName evidence="11">Cytochrome C biogenesis protein transmembrane domain-containing protein</fullName>
    </recommendedName>
</protein>
<feature type="domain" description="Cytochrome C biogenesis protein transmembrane" evidence="11">
    <location>
        <begin position="62"/>
        <end position="246"/>
    </location>
</feature>
<reference evidence="12" key="1">
    <citation type="submission" date="2021-01" db="EMBL/GenBank/DDBJ databases">
        <authorList>
            <person name="Corre E."/>
            <person name="Pelletier E."/>
            <person name="Niang G."/>
            <person name="Scheremetjew M."/>
            <person name="Finn R."/>
            <person name="Kale V."/>
            <person name="Holt S."/>
            <person name="Cochrane G."/>
            <person name="Meng A."/>
            <person name="Brown T."/>
            <person name="Cohen L."/>
        </authorList>
    </citation>
    <scope>NUCLEOTIDE SEQUENCE</scope>
    <source>
        <strain evidence="12">CCMP1897</strain>
    </source>
</reference>
<dbReference type="GO" id="GO:0017004">
    <property type="term" value="P:cytochrome complex assembly"/>
    <property type="evidence" value="ECO:0007669"/>
    <property type="project" value="UniProtKB-KW"/>
</dbReference>
<gene>
    <name evidence="12" type="ORF">PSAL00342_LOCUS195</name>
</gene>
<dbReference type="GO" id="GO:0016020">
    <property type="term" value="C:membrane"/>
    <property type="evidence" value="ECO:0007669"/>
    <property type="project" value="UniProtKB-SubCell"/>
</dbReference>
<evidence type="ECO:0000256" key="10">
    <source>
        <dbReference type="SAM" id="Phobius"/>
    </source>
</evidence>
<feature type="transmembrane region" description="Helical" evidence="10">
    <location>
        <begin position="60"/>
        <end position="90"/>
    </location>
</feature>
<feature type="transmembrane region" description="Helical" evidence="10">
    <location>
        <begin position="225"/>
        <end position="246"/>
    </location>
</feature>
<evidence type="ECO:0000256" key="6">
    <source>
        <dbReference type="ARBA" id="ARBA00022692"/>
    </source>
</evidence>
<comment type="subcellular location">
    <subcellularLocation>
        <location evidence="1">Membrane</location>
        <topology evidence="1">Multi-pass membrane protein</topology>
    </subcellularLocation>
    <subcellularLocation>
        <location evidence="2">Plastid</location>
        <location evidence="2">Chloroplast</location>
    </subcellularLocation>
</comment>
<evidence type="ECO:0000256" key="2">
    <source>
        <dbReference type="ARBA" id="ARBA00004229"/>
    </source>
</evidence>
<feature type="transmembrane region" description="Helical" evidence="10">
    <location>
        <begin position="187"/>
        <end position="213"/>
    </location>
</feature>
<evidence type="ECO:0000256" key="7">
    <source>
        <dbReference type="ARBA" id="ARBA00022748"/>
    </source>
</evidence>
<dbReference type="PANTHER" id="PTHR31272">
    <property type="entry name" value="CYTOCHROME C-TYPE BIOGENESIS PROTEIN HI_1454-RELATED"/>
    <property type="match status" value="1"/>
</dbReference>
<feature type="transmembrane region" description="Helical" evidence="10">
    <location>
        <begin position="258"/>
        <end position="276"/>
    </location>
</feature>
<dbReference type="AlphaFoldDB" id="A0A7S3UAN2"/>
<proteinExistence type="inferred from homology"/>
<evidence type="ECO:0000256" key="9">
    <source>
        <dbReference type="ARBA" id="ARBA00023136"/>
    </source>
</evidence>
<dbReference type="GO" id="GO:0009507">
    <property type="term" value="C:chloroplast"/>
    <property type="evidence" value="ECO:0007669"/>
    <property type="project" value="UniProtKB-SubCell"/>
</dbReference>
<evidence type="ECO:0000256" key="5">
    <source>
        <dbReference type="ARBA" id="ARBA00022640"/>
    </source>
</evidence>
<feature type="transmembrane region" description="Helical" evidence="10">
    <location>
        <begin position="111"/>
        <end position="130"/>
    </location>
</feature>